<organism evidence="1 2">
    <name type="scientific">Streptomyces alboflavus</name>
    <dbReference type="NCBI Taxonomy" id="67267"/>
    <lineage>
        <taxon>Bacteria</taxon>
        <taxon>Bacillati</taxon>
        <taxon>Actinomycetota</taxon>
        <taxon>Actinomycetes</taxon>
        <taxon>Kitasatosporales</taxon>
        <taxon>Streptomycetaceae</taxon>
        <taxon>Streptomyces</taxon>
    </lineage>
</organism>
<evidence type="ECO:0000313" key="1">
    <source>
        <dbReference type="EMBL" id="ARX80963.1"/>
    </source>
</evidence>
<dbReference type="EMBL" id="CP021748">
    <property type="protein sequence ID" value="ARX80963.1"/>
    <property type="molecule type" value="Genomic_DNA"/>
</dbReference>
<dbReference type="RefSeq" id="WP_087882586.1">
    <property type="nucleotide sequence ID" value="NZ_CP021748.1"/>
</dbReference>
<evidence type="ECO:0000313" key="2">
    <source>
        <dbReference type="Proteomes" id="UP000195880"/>
    </source>
</evidence>
<dbReference type="STRING" id="67267.GCA_000716675_00742"/>
<dbReference type="AlphaFoldDB" id="A0A1Z1W3G0"/>
<dbReference type="OrthoDB" id="4333478at2"/>
<name>A0A1Z1W3G0_9ACTN</name>
<reference evidence="1 2" key="1">
    <citation type="submission" date="2017-05" db="EMBL/GenBank/DDBJ databases">
        <title>Streptomyces alboflavus Genome sequencing and assembly.</title>
        <authorList>
            <person name="Wang Y."/>
            <person name="Du B."/>
            <person name="Ding Y."/>
            <person name="Liu H."/>
            <person name="Hou Q."/>
            <person name="Liu K."/>
            <person name="Wang C."/>
            <person name="Yao L."/>
        </authorList>
    </citation>
    <scope>NUCLEOTIDE SEQUENCE [LARGE SCALE GENOMIC DNA]</scope>
    <source>
        <strain evidence="1 2">MDJK44</strain>
    </source>
</reference>
<gene>
    <name evidence="1" type="ORF">SMD44_00361</name>
</gene>
<dbReference type="Proteomes" id="UP000195880">
    <property type="component" value="Chromosome"/>
</dbReference>
<protein>
    <submittedName>
        <fullName evidence="1">Uncharacterized protein</fullName>
    </submittedName>
</protein>
<proteinExistence type="predicted"/>
<keyword evidence="2" id="KW-1185">Reference proteome</keyword>
<accession>A0A1Z1W3G0</accession>
<sequence length="77" mass="8153">MFRKLEGLGSRMLDRLVPTVEASAAEAACTCRQCVQGGPTSGCASTGHRWYRKRPCGGGPWIFDRCANCTPGSGTCA</sequence>
<dbReference type="KEGG" id="salf:SMD44_00361"/>